<sequence>GDWRLAASAGGGSLEQTSTRTLTTLGLVGQAHSTGSFAGVAARADYHWNWVNHVYLSPYLDASYLTSHYGSAQESGAGPLDIHYGGLSQQLTRWSVGVRLGMVVEEAHSTLSPWLQVGEIGYSGDRNPIEMQSIGGQSFAVAGSALPGSALGASAGLDWQGHGPWRFKLAWFGSFASNYHDNGGTALLQYVW</sequence>
<comment type="caution">
    <text evidence="2">The sequence shown here is derived from an EMBL/GenBank/DDBJ whole genome shotgun (WGS) entry which is preliminary data.</text>
</comment>
<feature type="non-terminal residue" evidence="2">
    <location>
        <position position="1"/>
    </location>
</feature>
<evidence type="ECO:0000259" key="1">
    <source>
        <dbReference type="PROSITE" id="PS51208"/>
    </source>
</evidence>
<dbReference type="Pfam" id="PF03797">
    <property type="entry name" value="Autotransporter"/>
    <property type="match status" value="1"/>
</dbReference>
<evidence type="ECO:0000313" key="2">
    <source>
        <dbReference type="EMBL" id="EQD61738.1"/>
    </source>
</evidence>
<dbReference type="AlphaFoldDB" id="T1AZF9"/>
<proteinExistence type="predicted"/>
<reference evidence="2" key="1">
    <citation type="submission" date="2013-08" db="EMBL/GenBank/DDBJ databases">
        <authorList>
            <person name="Mendez C."/>
            <person name="Richter M."/>
            <person name="Ferrer M."/>
            <person name="Sanchez J."/>
        </authorList>
    </citation>
    <scope>NUCLEOTIDE SEQUENCE</scope>
</reference>
<feature type="domain" description="Autotransporter" evidence="1">
    <location>
        <begin position="1"/>
        <end position="192"/>
    </location>
</feature>
<name>T1AZF9_9ZZZZ</name>
<dbReference type="SUPFAM" id="SSF103515">
    <property type="entry name" value="Autotransporter"/>
    <property type="match status" value="1"/>
</dbReference>
<dbReference type="Gene3D" id="2.40.128.130">
    <property type="entry name" value="Autotransporter beta-domain"/>
    <property type="match status" value="1"/>
</dbReference>
<organism evidence="2">
    <name type="scientific">mine drainage metagenome</name>
    <dbReference type="NCBI Taxonomy" id="410659"/>
    <lineage>
        <taxon>unclassified sequences</taxon>
        <taxon>metagenomes</taxon>
        <taxon>ecological metagenomes</taxon>
    </lineage>
</organism>
<accession>T1AZF9</accession>
<dbReference type="InterPro" id="IPR005546">
    <property type="entry name" value="Autotransporte_beta"/>
</dbReference>
<dbReference type="PROSITE" id="PS51208">
    <property type="entry name" value="AUTOTRANSPORTER"/>
    <property type="match status" value="1"/>
</dbReference>
<dbReference type="InterPro" id="IPR036709">
    <property type="entry name" value="Autotransporte_beta_dom_sf"/>
</dbReference>
<gene>
    <name evidence="2" type="ORF">B1A_09604</name>
</gene>
<reference evidence="2" key="2">
    <citation type="journal article" date="2014" name="ISME J.">
        <title>Microbial stratification in low pH oxic and suboxic macroscopic growths along an acid mine drainage.</title>
        <authorList>
            <person name="Mendez-Garcia C."/>
            <person name="Mesa V."/>
            <person name="Sprenger R.R."/>
            <person name="Richter M."/>
            <person name="Diez M.S."/>
            <person name="Solano J."/>
            <person name="Bargiela R."/>
            <person name="Golyshina O.V."/>
            <person name="Manteca A."/>
            <person name="Ramos J.L."/>
            <person name="Gallego J.R."/>
            <person name="Llorente I."/>
            <person name="Martins Dos Santos V.A."/>
            <person name="Jensen O.N."/>
            <person name="Pelaez A.I."/>
            <person name="Sanchez J."/>
            <person name="Ferrer M."/>
        </authorList>
    </citation>
    <scope>NUCLEOTIDE SEQUENCE</scope>
</reference>
<protein>
    <submittedName>
        <fullName evidence="2">Outer membrane autotransporter TapA</fullName>
    </submittedName>
</protein>
<dbReference type="EMBL" id="AUZX01006851">
    <property type="protein sequence ID" value="EQD61738.1"/>
    <property type="molecule type" value="Genomic_DNA"/>
</dbReference>